<sequence>MYKSSKKKDLAHSRICRLLVTGALLFMILRFVLMLINVVGLCALPESEIELVDTGYSYRFEMALGYGQYRYDELMTGMELVSNKAFCIAFTLLSYLTKDLPFLIILLCLRRMLNGIRNSHSPFVPQSVIDTQLIGRLLLLTGFSGQGFCKWGLGFWLFTDHI</sequence>
<feature type="transmembrane region" description="Helical" evidence="1">
    <location>
        <begin position="88"/>
        <end position="109"/>
    </location>
</feature>
<reference evidence="2 3" key="1">
    <citation type="submission" date="2019-12" db="EMBL/GenBank/DDBJ databases">
        <title>Sporaefaciens musculi gen. nov., sp. nov., a novel bacterium isolated from the caecum of an obese mouse.</title>
        <authorList>
            <person name="Rasmussen T.S."/>
            <person name="Streidl T."/>
            <person name="Hitch T.C.A."/>
            <person name="Wortmann E."/>
            <person name="Deptula P."/>
            <person name="Hansen M."/>
            <person name="Nielsen D.S."/>
            <person name="Clavel T."/>
            <person name="Vogensen F.K."/>
        </authorList>
    </citation>
    <scope>NUCLEOTIDE SEQUENCE [LARGE SCALE GENOMIC DNA]</scope>
    <source>
        <strain evidence="2 3">WCA-9-b2</strain>
    </source>
</reference>
<dbReference type="AlphaFoldDB" id="A0A7X3SKK1"/>
<dbReference type="RefSeq" id="WP_159752808.1">
    <property type="nucleotide sequence ID" value="NZ_WUQX01000001.1"/>
</dbReference>
<accession>A0A7X3SKK1</accession>
<evidence type="ECO:0000313" key="2">
    <source>
        <dbReference type="EMBL" id="MXP77455.1"/>
    </source>
</evidence>
<keyword evidence="1" id="KW-0472">Membrane</keyword>
<dbReference type="EMBL" id="WUQX01000001">
    <property type="protein sequence ID" value="MXP77455.1"/>
    <property type="molecule type" value="Genomic_DNA"/>
</dbReference>
<keyword evidence="1" id="KW-1133">Transmembrane helix</keyword>
<keyword evidence="1" id="KW-0812">Transmembrane</keyword>
<keyword evidence="3" id="KW-1185">Reference proteome</keyword>
<comment type="caution">
    <text evidence="2">The sequence shown here is derived from an EMBL/GenBank/DDBJ whole genome shotgun (WGS) entry which is preliminary data.</text>
</comment>
<feature type="transmembrane region" description="Helical" evidence="1">
    <location>
        <begin position="15"/>
        <end position="36"/>
    </location>
</feature>
<proteinExistence type="predicted"/>
<protein>
    <submittedName>
        <fullName evidence="2">Uncharacterized protein</fullName>
    </submittedName>
</protein>
<evidence type="ECO:0000313" key="3">
    <source>
        <dbReference type="Proteomes" id="UP000460412"/>
    </source>
</evidence>
<evidence type="ECO:0000256" key="1">
    <source>
        <dbReference type="SAM" id="Phobius"/>
    </source>
</evidence>
<organism evidence="2 3">
    <name type="scientific">Sporofaciens musculi</name>
    <dbReference type="NCBI Taxonomy" id="2681861"/>
    <lineage>
        <taxon>Bacteria</taxon>
        <taxon>Bacillati</taxon>
        <taxon>Bacillota</taxon>
        <taxon>Clostridia</taxon>
        <taxon>Lachnospirales</taxon>
        <taxon>Lachnospiraceae</taxon>
        <taxon>Sporofaciens</taxon>
    </lineage>
</organism>
<name>A0A7X3SKK1_9FIRM</name>
<gene>
    <name evidence="2" type="ORF">GN277_19370</name>
</gene>
<dbReference type="Proteomes" id="UP000460412">
    <property type="component" value="Unassembled WGS sequence"/>
</dbReference>